<dbReference type="GO" id="GO:0033539">
    <property type="term" value="P:fatty acid beta-oxidation using acyl-CoA dehydrogenase"/>
    <property type="evidence" value="ECO:0007669"/>
    <property type="project" value="TreeGrafter"/>
</dbReference>
<dbReference type="Gene3D" id="1.10.540.10">
    <property type="entry name" value="Acyl-CoA dehydrogenase/oxidase, N-terminal domain"/>
    <property type="match status" value="1"/>
</dbReference>
<dbReference type="PANTHER" id="PTHR48083:SF19">
    <property type="entry name" value="FLAVIN-DEPENDENT MONOOXYGENASE, OXYGENASE SUBUNIT HSAA"/>
    <property type="match status" value="1"/>
</dbReference>
<dbReference type="SUPFAM" id="SSF56645">
    <property type="entry name" value="Acyl-CoA dehydrogenase NM domain-like"/>
    <property type="match status" value="1"/>
</dbReference>
<dbReference type="GO" id="GO:0005737">
    <property type="term" value="C:cytoplasm"/>
    <property type="evidence" value="ECO:0007669"/>
    <property type="project" value="TreeGrafter"/>
</dbReference>
<dbReference type="InterPro" id="IPR037069">
    <property type="entry name" value="AcylCoA_DH/ox_N_sf"/>
</dbReference>
<protein>
    <submittedName>
        <fullName evidence="3">Oxidoreductase</fullName>
    </submittedName>
</protein>
<dbReference type="RefSeq" id="WP_185947692.1">
    <property type="nucleotide sequence ID" value="NZ_JACMHY010000007.1"/>
</dbReference>
<name>A0A7X1LRH8_9ACTN</name>
<accession>A0A7X1LRH8</accession>
<dbReference type="GO" id="GO:0050660">
    <property type="term" value="F:flavin adenine dinucleotide binding"/>
    <property type="evidence" value="ECO:0007669"/>
    <property type="project" value="InterPro"/>
</dbReference>
<feature type="domain" description="Acyl-CoA dehydrogenase C-terminal" evidence="2">
    <location>
        <begin position="233"/>
        <end position="351"/>
    </location>
</feature>
<dbReference type="SUPFAM" id="SSF47203">
    <property type="entry name" value="Acyl-CoA dehydrogenase C-terminal domain-like"/>
    <property type="match status" value="1"/>
</dbReference>
<dbReference type="PIRSF" id="PIRSF016578">
    <property type="entry name" value="HsaA"/>
    <property type="match status" value="1"/>
</dbReference>
<evidence type="ECO:0000259" key="2">
    <source>
        <dbReference type="Pfam" id="PF08028"/>
    </source>
</evidence>
<dbReference type="InterPro" id="IPR046373">
    <property type="entry name" value="Acyl-CoA_Oxase/DH_mid-dom_sf"/>
</dbReference>
<dbReference type="GO" id="GO:0016712">
    <property type="term" value="F:oxidoreductase activity, acting on paired donors, with incorporation or reduction of molecular oxygen, reduced flavin or flavoprotein as one donor, and incorporation of one atom of oxygen"/>
    <property type="evidence" value="ECO:0007669"/>
    <property type="project" value="TreeGrafter"/>
</dbReference>
<dbReference type="AlphaFoldDB" id="A0A7X1LRH8"/>
<dbReference type="InterPro" id="IPR036250">
    <property type="entry name" value="AcylCo_DH-like_C"/>
</dbReference>
<evidence type="ECO:0000313" key="3">
    <source>
        <dbReference type="EMBL" id="MBC2867068.1"/>
    </source>
</evidence>
<dbReference type="Pfam" id="PF08028">
    <property type="entry name" value="Acyl-CoA_dh_2"/>
    <property type="match status" value="1"/>
</dbReference>
<evidence type="ECO:0000313" key="4">
    <source>
        <dbReference type="Proteomes" id="UP000517694"/>
    </source>
</evidence>
<dbReference type="EMBL" id="JACMHY010000007">
    <property type="protein sequence ID" value="MBC2867068.1"/>
    <property type="molecule type" value="Genomic_DNA"/>
</dbReference>
<dbReference type="Gene3D" id="2.40.110.10">
    <property type="entry name" value="Butyryl-CoA Dehydrogenase, subunit A, domain 2"/>
    <property type="match status" value="1"/>
</dbReference>
<sequence>MLTAQRTRSTPVLADADLIAAARRDAAAAEAAGRLTPQVAAALTRAGFPRHFVPRDRGGAAGEFGPLVSATAQVAEACASAAWCAALFAAHGRLAAYLPPDGRREVWADGPDQRIAAAVVPPQGQAVAQDGGWRLDGAWRPASGVDHADWVLLASWTPGPAGRQHRIFAVPRSELAVEDTWDSCGLRGTGSNTVRAEGVRVPEHRSMPLETLLRPQPGAARCHAVPFPMVAALIFAAPLLGIARGALRTWTAERTGGPAPHPATHTVLAEASARIHAAGLLLDGAAARADRGEITSLAVAENRRDAATAATLCREAVDSLFRAAGLRAHARDSVLQRAWRDATTVAAHGTLDADAAARAYTEAVLTPDGDDPA</sequence>
<comment type="caution">
    <text evidence="3">The sequence shown here is derived from an EMBL/GenBank/DDBJ whole genome shotgun (WGS) entry which is preliminary data.</text>
</comment>
<proteinExistence type="predicted"/>
<gene>
    <name evidence="3" type="ORF">H1R13_19475</name>
</gene>
<evidence type="ECO:0000256" key="1">
    <source>
        <dbReference type="ARBA" id="ARBA00023002"/>
    </source>
</evidence>
<keyword evidence="4" id="KW-1185">Reference proteome</keyword>
<dbReference type="InterPro" id="IPR009100">
    <property type="entry name" value="AcylCoA_DH/oxidase_NM_dom_sf"/>
</dbReference>
<reference evidence="3 4" key="1">
    <citation type="submission" date="2020-08" db="EMBL/GenBank/DDBJ databases">
        <title>Whole-Genome Sequence of French Clinical Streptomyces mexicanus Strain Q0842.</title>
        <authorList>
            <person name="Boxberger M."/>
            <person name="La Scola B."/>
        </authorList>
    </citation>
    <scope>NUCLEOTIDE SEQUENCE [LARGE SCALE GENOMIC DNA]</scope>
    <source>
        <strain evidence="3 4">Marseille-Q0842</strain>
    </source>
</reference>
<dbReference type="Proteomes" id="UP000517694">
    <property type="component" value="Unassembled WGS sequence"/>
</dbReference>
<dbReference type="InterPro" id="IPR050741">
    <property type="entry name" value="Acyl-CoA_dehydrogenase"/>
</dbReference>
<dbReference type="GO" id="GO:0003995">
    <property type="term" value="F:acyl-CoA dehydrogenase activity"/>
    <property type="evidence" value="ECO:0007669"/>
    <property type="project" value="TreeGrafter"/>
</dbReference>
<dbReference type="InterPro" id="IPR013107">
    <property type="entry name" value="Acyl-CoA_DH_C"/>
</dbReference>
<dbReference type="Gene3D" id="1.20.140.10">
    <property type="entry name" value="Butyryl-CoA Dehydrogenase, subunit A, domain 3"/>
    <property type="match status" value="1"/>
</dbReference>
<dbReference type="PANTHER" id="PTHR48083">
    <property type="entry name" value="MEDIUM-CHAIN SPECIFIC ACYL-COA DEHYDROGENASE, MITOCHONDRIAL-RELATED"/>
    <property type="match status" value="1"/>
</dbReference>
<keyword evidence="1" id="KW-0560">Oxidoreductase</keyword>
<organism evidence="3 4">
    <name type="scientific">Streptomyces mexicanus</name>
    <dbReference type="NCBI Taxonomy" id="178566"/>
    <lineage>
        <taxon>Bacteria</taxon>
        <taxon>Bacillati</taxon>
        <taxon>Actinomycetota</taxon>
        <taxon>Actinomycetes</taxon>
        <taxon>Kitasatosporales</taxon>
        <taxon>Streptomycetaceae</taxon>
        <taxon>Streptomyces</taxon>
    </lineage>
</organism>